<dbReference type="EMBL" id="CM044702">
    <property type="protein sequence ID" value="KAI5678117.1"/>
    <property type="molecule type" value="Genomic_DNA"/>
</dbReference>
<organism evidence="1 2">
    <name type="scientific">Catharanthus roseus</name>
    <name type="common">Madagascar periwinkle</name>
    <name type="synonym">Vinca rosea</name>
    <dbReference type="NCBI Taxonomy" id="4058"/>
    <lineage>
        <taxon>Eukaryota</taxon>
        <taxon>Viridiplantae</taxon>
        <taxon>Streptophyta</taxon>
        <taxon>Embryophyta</taxon>
        <taxon>Tracheophyta</taxon>
        <taxon>Spermatophyta</taxon>
        <taxon>Magnoliopsida</taxon>
        <taxon>eudicotyledons</taxon>
        <taxon>Gunneridae</taxon>
        <taxon>Pentapetalae</taxon>
        <taxon>asterids</taxon>
        <taxon>lamiids</taxon>
        <taxon>Gentianales</taxon>
        <taxon>Apocynaceae</taxon>
        <taxon>Rauvolfioideae</taxon>
        <taxon>Vinceae</taxon>
        <taxon>Catharanthinae</taxon>
        <taxon>Catharanthus</taxon>
    </lineage>
</organism>
<protein>
    <submittedName>
        <fullName evidence="1">Uncharacterized protein</fullName>
    </submittedName>
</protein>
<gene>
    <name evidence="1" type="ORF">M9H77_09067</name>
</gene>
<dbReference type="Proteomes" id="UP001060085">
    <property type="component" value="Linkage Group LG02"/>
</dbReference>
<reference evidence="2" key="1">
    <citation type="journal article" date="2023" name="Nat. Plants">
        <title>Single-cell RNA sequencing provides a high-resolution roadmap for understanding the multicellular compartmentation of specialized metabolism.</title>
        <authorList>
            <person name="Sun S."/>
            <person name="Shen X."/>
            <person name="Li Y."/>
            <person name="Li Y."/>
            <person name="Wang S."/>
            <person name="Li R."/>
            <person name="Zhang H."/>
            <person name="Shen G."/>
            <person name="Guo B."/>
            <person name="Wei J."/>
            <person name="Xu J."/>
            <person name="St-Pierre B."/>
            <person name="Chen S."/>
            <person name="Sun C."/>
        </authorList>
    </citation>
    <scope>NUCLEOTIDE SEQUENCE [LARGE SCALE GENOMIC DNA]</scope>
</reference>
<comment type="caution">
    <text evidence="1">The sequence shown here is derived from an EMBL/GenBank/DDBJ whole genome shotgun (WGS) entry which is preliminary data.</text>
</comment>
<accession>A0ACC0BZV6</accession>
<evidence type="ECO:0000313" key="2">
    <source>
        <dbReference type="Proteomes" id="UP001060085"/>
    </source>
</evidence>
<keyword evidence="2" id="KW-1185">Reference proteome</keyword>
<evidence type="ECO:0000313" key="1">
    <source>
        <dbReference type="EMBL" id="KAI5678117.1"/>
    </source>
</evidence>
<sequence>MAQGRQRSTKGSNSNVAKNTSFNKGMRRVVQTVEMSTAPQTDGKKLCPCFGGGAWIILGHYLTISKWRPNFIHSMEEFSSTLVWIRLPELPIKFFNEDLLIRVGDRLGKAVHIDDTTKIQTRGRWAENKKIRSDQNPEQSNNREGNKSKGAIVSQTSSDTPRVQQAWVPRDQISSGECSYSGPTRHDPS</sequence>
<proteinExistence type="predicted"/>
<name>A0ACC0BZV6_CATRO</name>